<name>A0AAX6H0Q7_IRIPA</name>
<sequence>MSQTPNPILLLNRLSLSLSLSLSNSLPTPPIIQKKLWVSAVSLTLVVCPHSELGDRTLSLEQYACKLLPSSAPPTFKMLRQLAAVVVAPIRVFPVVYIESSDVVNRSTGHWCRRSFAASVSSNPSKQQIVHQKVSKAERRAKVEAFVDRYRASNDGKFPNITHAQQEVGGSYYFIRQIIQELEYNHKVALKTIKGTRLGEVEKVIYPNLDVKLLSKAGNSIVENVPLGGQTVPDTQIDVEILENDPLRLSTQGREVADHDSSKSQADPSISVDVETKVDISKSVELGTRSKENVINGGTGFAEEPTRHLTEEIIHSSKQIEGVTGQTVHDILGLSTEEREVTDHAPTKSQAAPSVSVDVQSKLDILHVPPLDTQGGRQDVVSTVMEQEPIGSKKRDEQRRTEEFSMTEKIASEKPEPLEEGSSLQQRSSIWGNLKSLADGIISFWKKM</sequence>
<proteinExistence type="predicted"/>
<evidence type="ECO:0000259" key="3">
    <source>
        <dbReference type="Pfam" id="PF25896"/>
    </source>
</evidence>
<feature type="signal peptide" evidence="2">
    <location>
        <begin position="1"/>
        <end position="25"/>
    </location>
</feature>
<evidence type="ECO:0000256" key="1">
    <source>
        <dbReference type="SAM" id="MobiDB-lite"/>
    </source>
</evidence>
<evidence type="ECO:0000256" key="2">
    <source>
        <dbReference type="SAM" id="SignalP"/>
    </source>
</evidence>
<gene>
    <name evidence="4" type="ORF">M6B38_335840</name>
</gene>
<evidence type="ECO:0000313" key="4">
    <source>
        <dbReference type="EMBL" id="KAJ6834137.1"/>
    </source>
</evidence>
<dbReference type="EMBL" id="JANAVB010014600">
    <property type="protein sequence ID" value="KAJ6834137.1"/>
    <property type="molecule type" value="Genomic_DNA"/>
</dbReference>
<feature type="compositionally biased region" description="Basic and acidic residues" evidence="1">
    <location>
        <begin position="391"/>
        <end position="403"/>
    </location>
</feature>
<feature type="chain" id="PRO_5043433209" description="AT3G52170-like helix-turn-helix domain-containing protein" evidence="2">
    <location>
        <begin position="26"/>
        <end position="448"/>
    </location>
</feature>
<dbReference type="Proteomes" id="UP001140949">
    <property type="component" value="Unassembled WGS sequence"/>
</dbReference>
<reference evidence="4" key="2">
    <citation type="submission" date="2023-04" db="EMBL/GenBank/DDBJ databases">
        <authorList>
            <person name="Bruccoleri R.E."/>
            <person name="Oakeley E.J."/>
            <person name="Faust A.-M."/>
            <person name="Dessus-Babus S."/>
            <person name="Altorfer M."/>
            <person name="Burckhardt D."/>
            <person name="Oertli M."/>
            <person name="Naumann U."/>
            <person name="Petersen F."/>
            <person name="Wong J."/>
        </authorList>
    </citation>
    <scope>NUCLEOTIDE SEQUENCE</scope>
    <source>
        <strain evidence="4">GSM-AAB239-AS_SAM_17_03QT</strain>
        <tissue evidence="4">Leaf</tissue>
    </source>
</reference>
<comment type="caution">
    <text evidence="4">The sequence shown here is derived from an EMBL/GenBank/DDBJ whole genome shotgun (WGS) entry which is preliminary data.</text>
</comment>
<feature type="region of interest" description="Disordered" evidence="1">
    <location>
        <begin position="251"/>
        <end position="271"/>
    </location>
</feature>
<dbReference type="PANTHER" id="PTHR34568:SF4">
    <property type="entry name" value="OS02G0638000 PROTEIN"/>
    <property type="match status" value="1"/>
</dbReference>
<keyword evidence="2" id="KW-0732">Signal</keyword>
<reference evidence="4" key="1">
    <citation type="journal article" date="2023" name="GigaByte">
        <title>Genome assembly of the bearded iris, Iris pallida Lam.</title>
        <authorList>
            <person name="Bruccoleri R.E."/>
            <person name="Oakeley E.J."/>
            <person name="Faust A.M.E."/>
            <person name="Altorfer M."/>
            <person name="Dessus-Babus S."/>
            <person name="Burckhardt D."/>
            <person name="Oertli M."/>
            <person name="Naumann U."/>
            <person name="Petersen F."/>
            <person name="Wong J."/>
        </authorList>
    </citation>
    <scope>NUCLEOTIDE SEQUENCE</scope>
    <source>
        <strain evidence="4">GSM-AAB239-AS_SAM_17_03QT</strain>
    </source>
</reference>
<protein>
    <recommendedName>
        <fullName evidence="3">AT3G52170-like helix-turn-helix domain-containing protein</fullName>
    </recommendedName>
</protein>
<dbReference type="AlphaFoldDB" id="A0AAX6H0Q7"/>
<accession>A0AAX6H0Q7</accession>
<dbReference type="PANTHER" id="PTHR34568">
    <property type="entry name" value="RRM DOMAIN-CONTAINING PROTEIN"/>
    <property type="match status" value="1"/>
</dbReference>
<feature type="region of interest" description="Disordered" evidence="1">
    <location>
        <begin position="387"/>
        <end position="426"/>
    </location>
</feature>
<keyword evidence="5" id="KW-1185">Reference proteome</keyword>
<evidence type="ECO:0000313" key="5">
    <source>
        <dbReference type="Proteomes" id="UP001140949"/>
    </source>
</evidence>
<dbReference type="InterPro" id="IPR058941">
    <property type="entry name" value="HTH_AT3G52170-like"/>
</dbReference>
<organism evidence="4 5">
    <name type="scientific">Iris pallida</name>
    <name type="common">Sweet iris</name>
    <dbReference type="NCBI Taxonomy" id="29817"/>
    <lineage>
        <taxon>Eukaryota</taxon>
        <taxon>Viridiplantae</taxon>
        <taxon>Streptophyta</taxon>
        <taxon>Embryophyta</taxon>
        <taxon>Tracheophyta</taxon>
        <taxon>Spermatophyta</taxon>
        <taxon>Magnoliopsida</taxon>
        <taxon>Liliopsida</taxon>
        <taxon>Asparagales</taxon>
        <taxon>Iridaceae</taxon>
        <taxon>Iridoideae</taxon>
        <taxon>Irideae</taxon>
        <taxon>Iris</taxon>
    </lineage>
</organism>
<dbReference type="Pfam" id="PF25896">
    <property type="entry name" value="HTH_AT3G52170"/>
    <property type="match status" value="1"/>
</dbReference>
<dbReference type="InterPro" id="IPR058942">
    <property type="entry name" value="AT3G52170-like"/>
</dbReference>
<feature type="domain" description="AT3G52170-like helix-turn-helix" evidence="3">
    <location>
        <begin position="135"/>
        <end position="184"/>
    </location>
</feature>